<dbReference type="Proteomes" id="UP000003711">
    <property type="component" value="Unassembled WGS sequence"/>
</dbReference>
<dbReference type="RefSeq" id="WP_007212977.1">
    <property type="nucleotide sequence ID" value="NZ_EQ973491.1"/>
</dbReference>
<evidence type="ECO:0000313" key="2">
    <source>
        <dbReference type="Proteomes" id="UP000003711"/>
    </source>
</evidence>
<evidence type="ECO:0000313" key="1">
    <source>
        <dbReference type="EMBL" id="EEF88759.1"/>
    </source>
</evidence>
<proteinExistence type="predicted"/>
<reference evidence="1 2" key="2">
    <citation type="submission" date="2009-01" db="EMBL/GenBank/DDBJ databases">
        <title>Draft genome sequence of Bacteroides cellulosilyticus (DSM 14838).</title>
        <authorList>
            <person name="Sudarsanam P."/>
            <person name="Ley R."/>
            <person name="Guruge J."/>
            <person name="Turnbaugh P.J."/>
            <person name="Mahowald M."/>
            <person name="Liep D."/>
            <person name="Gordon J."/>
        </authorList>
    </citation>
    <scope>NUCLEOTIDE SEQUENCE [LARGE SCALE GENOMIC DNA]</scope>
    <source>
        <strain evidence="1 2">DSM 14838</strain>
    </source>
</reference>
<comment type="caution">
    <text evidence="1">The sequence shown here is derived from an EMBL/GenBank/DDBJ whole genome shotgun (WGS) entry which is preliminary data.</text>
</comment>
<protein>
    <submittedName>
        <fullName evidence="1">Uncharacterized protein</fullName>
    </submittedName>
</protein>
<dbReference type="EMBL" id="ACCH01000265">
    <property type="protein sequence ID" value="EEF88759.1"/>
    <property type="molecule type" value="Genomic_DNA"/>
</dbReference>
<sequence length="48" mass="5665">MKKVKMIIEVVKFIGIIAHLLEAFDYIESFIKRRTQQKPNPVGFKTEE</sequence>
<dbReference type="HOGENOM" id="CLU_3149245_0_0_10"/>
<dbReference type="AlphaFoldDB" id="E2NH49"/>
<accession>E2NH49</accession>
<name>E2NH49_9BACE</name>
<gene>
    <name evidence="1" type="ORF">BACCELL_03625</name>
</gene>
<organism evidence="1 2">
    <name type="scientific">Bacteroides cellulosilyticus DSM 14838</name>
    <dbReference type="NCBI Taxonomy" id="537012"/>
    <lineage>
        <taxon>Bacteria</taxon>
        <taxon>Pseudomonadati</taxon>
        <taxon>Bacteroidota</taxon>
        <taxon>Bacteroidia</taxon>
        <taxon>Bacteroidales</taxon>
        <taxon>Bacteroidaceae</taxon>
        <taxon>Bacteroides</taxon>
    </lineage>
</organism>
<reference evidence="1 2" key="1">
    <citation type="submission" date="2008-12" db="EMBL/GenBank/DDBJ databases">
        <authorList>
            <person name="Fulton L."/>
            <person name="Clifton S."/>
            <person name="Fulton B."/>
            <person name="Xu J."/>
            <person name="Minx P."/>
            <person name="Pepin K.H."/>
            <person name="Johnson M."/>
            <person name="Bhonagiri V."/>
            <person name="Nash W.E."/>
            <person name="Mardis E.R."/>
            <person name="Wilson R.K."/>
        </authorList>
    </citation>
    <scope>NUCLEOTIDE SEQUENCE [LARGE SCALE GENOMIC DNA]</scope>
    <source>
        <strain evidence="1 2">DSM 14838</strain>
    </source>
</reference>